<accession>A0A9N9FR40</accession>
<comment type="caution">
    <text evidence="2">The sequence shown here is derived from an EMBL/GenBank/DDBJ whole genome shotgun (WGS) entry which is preliminary data.</text>
</comment>
<feature type="compositionally biased region" description="Basic and acidic residues" evidence="1">
    <location>
        <begin position="1"/>
        <end position="16"/>
    </location>
</feature>
<dbReference type="EMBL" id="CAJVPJ010000776">
    <property type="protein sequence ID" value="CAG8555750.1"/>
    <property type="molecule type" value="Genomic_DNA"/>
</dbReference>
<dbReference type="OrthoDB" id="2382948at2759"/>
<evidence type="ECO:0000256" key="1">
    <source>
        <dbReference type="SAM" id="MobiDB-lite"/>
    </source>
</evidence>
<sequence>MPPKRNVEDEREDAPRRSNLPETTRSSQRGAPNSHIEILRVRVSPASAESDVIPTVEEEYVFPNINREMLEHPRFDVENIGGNKNNGMHVVGTDETFTDTLVDGLLRIVELDGWPLRIRNYPLCRLYIADSPRVSSDPEFVDKHLQNVRPTTGFGESQISVACAMRIYADIPAAYWRELEDGVPQNLSVEVQRWPRENTLSSGFDLAQPAGRQAVLKALVQIRESLLNDDD</sequence>
<reference evidence="2" key="1">
    <citation type="submission" date="2021-06" db="EMBL/GenBank/DDBJ databases">
        <authorList>
            <person name="Kallberg Y."/>
            <person name="Tangrot J."/>
            <person name="Rosling A."/>
        </authorList>
    </citation>
    <scope>NUCLEOTIDE SEQUENCE</scope>
    <source>
        <strain evidence="2">IA702</strain>
    </source>
</reference>
<evidence type="ECO:0000313" key="2">
    <source>
        <dbReference type="EMBL" id="CAG8555750.1"/>
    </source>
</evidence>
<organism evidence="2 3">
    <name type="scientific">Paraglomus occultum</name>
    <dbReference type="NCBI Taxonomy" id="144539"/>
    <lineage>
        <taxon>Eukaryota</taxon>
        <taxon>Fungi</taxon>
        <taxon>Fungi incertae sedis</taxon>
        <taxon>Mucoromycota</taxon>
        <taxon>Glomeromycotina</taxon>
        <taxon>Glomeromycetes</taxon>
        <taxon>Paraglomerales</taxon>
        <taxon>Paraglomeraceae</taxon>
        <taxon>Paraglomus</taxon>
    </lineage>
</organism>
<feature type="region of interest" description="Disordered" evidence="1">
    <location>
        <begin position="1"/>
        <end position="34"/>
    </location>
</feature>
<name>A0A9N9FR40_9GLOM</name>
<dbReference type="AlphaFoldDB" id="A0A9N9FR40"/>
<protein>
    <submittedName>
        <fullName evidence="2">8178_t:CDS:1</fullName>
    </submittedName>
</protein>
<dbReference type="Proteomes" id="UP000789572">
    <property type="component" value="Unassembled WGS sequence"/>
</dbReference>
<feature type="compositionally biased region" description="Polar residues" evidence="1">
    <location>
        <begin position="20"/>
        <end position="31"/>
    </location>
</feature>
<proteinExistence type="predicted"/>
<evidence type="ECO:0000313" key="3">
    <source>
        <dbReference type="Proteomes" id="UP000789572"/>
    </source>
</evidence>
<keyword evidence="3" id="KW-1185">Reference proteome</keyword>
<gene>
    <name evidence="2" type="ORF">POCULU_LOCUS5254</name>
</gene>